<feature type="repeat" description="PPR" evidence="3">
    <location>
        <begin position="253"/>
        <end position="287"/>
    </location>
</feature>
<dbReference type="PANTHER" id="PTHR46128:SF211">
    <property type="entry name" value="PENTACOTRIPEPTIDE-REPEAT REGION OF PRORP DOMAIN-CONTAINING PROTEIN"/>
    <property type="match status" value="1"/>
</dbReference>
<feature type="repeat" description="PPR" evidence="3">
    <location>
        <begin position="217"/>
        <end position="252"/>
    </location>
</feature>
<evidence type="ECO:0000313" key="5">
    <source>
        <dbReference type="Proteomes" id="UP001189122"/>
    </source>
</evidence>
<accession>A0A7I8J7D7</accession>
<dbReference type="Pfam" id="PF13812">
    <property type="entry name" value="PPR_3"/>
    <property type="match status" value="1"/>
</dbReference>
<name>A0A7I8J7D7_SPIIN</name>
<evidence type="ECO:0000256" key="2">
    <source>
        <dbReference type="ARBA" id="ARBA00022737"/>
    </source>
</evidence>
<proteinExistence type="inferred from homology"/>
<dbReference type="InterPro" id="IPR002885">
    <property type="entry name" value="PPR_rpt"/>
</dbReference>
<evidence type="ECO:0000256" key="1">
    <source>
        <dbReference type="ARBA" id="ARBA00007626"/>
    </source>
</evidence>
<keyword evidence="2" id="KW-0677">Repeat</keyword>
<comment type="similarity">
    <text evidence="1">Belongs to the PPR family. P subfamily.</text>
</comment>
<protein>
    <submittedName>
        <fullName evidence="4">Uncharacterized protein</fullName>
    </submittedName>
</protein>
<dbReference type="InterPro" id="IPR050872">
    <property type="entry name" value="PPR_P_subfamily"/>
</dbReference>
<dbReference type="PROSITE" id="PS51375">
    <property type="entry name" value="PPR"/>
    <property type="match status" value="5"/>
</dbReference>
<feature type="repeat" description="PPR" evidence="3">
    <location>
        <begin position="288"/>
        <end position="322"/>
    </location>
</feature>
<organism evidence="4">
    <name type="scientific">Spirodela intermedia</name>
    <name type="common">Intermediate duckweed</name>
    <dbReference type="NCBI Taxonomy" id="51605"/>
    <lineage>
        <taxon>Eukaryota</taxon>
        <taxon>Viridiplantae</taxon>
        <taxon>Streptophyta</taxon>
        <taxon>Embryophyta</taxon>
        <taxon>Tracheophyta</taxon>
        <taxon>Spermatophyta</taxon>
        <taxon>Magnoliopsida</taxon>
        <taxon>Liliopsida</taxon>
        <taxon>Araceae</taxon>
        <taxon>Lemnoideae</taxon>
        <taxon>Spirodela</taxon>
    </lineage>
</organism>
<feature type="repeat" description="PPR" evidence="3">
    <location>
        <begin position="323"/>
        <end position="357"/>
    </location>
</feature>
<dbReference type="EMBL" id="CACRZD030000009">
    <property type="protein sequence ID" value="CAA6665645.1"/>
    <property type="molecule type" value="Genomic_DNA"/>
</dbReference>
<reference evidence="4 5" key="1">
    <citation type="submission" date="2019-12" db="EMBL/GenBank/DDBJ databases">
        <authorList>
            <person name="Scholz U."/>
            <person name="Mascher M."/>
            <person name="Fiebig A."/>
        </authorList>
    </citation>
    <scope>NUCLEOTIDE SEQUENCE</scope>
</reference>
<dbReference type="NCBIfam" id="TIGR00756">
    <property type="entry name" value="PPR"/>
    <property type="match status" value="4"/>
</dbReference>
<evidence type="ECO:0000313" key="4">
    <source>
        <dbReference type="EMBL" id="CAA2626330.1"/>
    </source>
</evidence>
<dbReference type="InterPro" id="IPR011990">
    <property type="entry name" value="TPR-like_helical_dom_sf"/>
</dbReference>
<sequence length="419" mass="47722">MNRSFLGKRTYQAISSSSPDLTARRSASSPAKFTSVHEGDRYWLGRLDHKDWLAPNEVLKIFRGLTNPDLLVDAFRKISSRKDYKPSEALYSLLISRLSHARKFGIIEDLLPMIKSERCRVSEEFFFQLIKIYGNVANHPEQAIKTLMMMPDFHCWPTVRTFNYVLNMLVNAKQFDVIHELDTCCFNILIKGLCSCGNLTAAFSLFEEMPNQGCKPNVRTYSTLMHSLCKNERKSLTDADWNRRMEADGCYPDTVTFNILISGLCREGKVIQGMEFLKKMKLKGCYPNSGTYQALLYGFIDAGRFVEGKEFMGLMLADGYCPSYLSYKTLIEGLCRGSFIAEAEEVLKQMVRHGFVPRMGTWREILQCLLLRTEAPDSFDVLIRDLDPQTICLLGDLLINPDKIVIAGARAVTAHQNHH</sequence>
<dbReference type="Proteomes" id="UP001189122">
    <property type="component" value="Unassembled WGS sequence"/>
</dbReference>
<dbReference type="Pfam" id="PF12854">
    <property type="entry name" value="PPR_1"/>
    <property type="match status" value="1"/>
</dbReference>
<evidence type="ECO:0000256" key="3">
    <source>
        <dbReference type="PROSITE-ProRule" id="PRU00708"/>
    </source>
</evidence>
<feature type="repeat" description="PPR" evidence="3">
    <location>
        <begin position="182"/>
        <end position="216"/>
    </location>
</feature>
<dbReference type="PANTHER" id="PTHR46128">
    <property type="entry name" value="MITOCHONDRIAL GROUP I INTRON SPLICING FACTOR CCM1"/>
    <property type="match status" value="1"/>
</dbReference>
<keyword evidence="5" id="KW-1185">Reference proteome</keyword>
<dbReference type="Gene3D" id="1.25.40.10">
    <property type="entry name" value="Tetratricopeptide repeat domain"/>
    <property type="match status" value="3"/>
</dbReference>
<dbReference type="AlphaFoldDB" id="A0A7I8J7D7"/>
<gene>
    <name evidence="4" type="ORF">SI7747_09012034</name>
</gene>
<dbReference type="Pfam" id="PF13041">
    <property type="entry name" value="PPR_2"/>
    <property type="match status" value="2"/>
</dbReference>
<dbReference type="EMBL" id="LR743596">
    <property type="protein sequence ID" value="CAA2626330.1"/>
    <property type="molecule type" value="Genomic_DNA"/>
</dbReference>